<dbReference type="Pfam" id="PF03108">
    <property type="entry name" value="DBD_Tnp_Mut"/>
    <property type="match status" value="1"/>
</dbReference>
<dbReference type="Pfam" id="PF10551">
    <property type="entry name" value="MULE"/>
    <property type="match status" value="1"/>
</dbReference>
<dbReference type="GO" id="GO:0008270">
    <property type="term" value="F:zinc ion binding"/>
    <property type="evidence" value="ECO:0007669"/>
    <property type="project" value="UniProtKB-KW"/>
</dbReference>
<reference evidence="6 7" key="1">
    <citation type="journal article" date="2018" name="PLoS Genet.">
        <title>Population sequencing reveals clonal diversity and ancestral inbreeding in the grapevine cultivar Chardonnay.</title>
        <authorList>
            <person name="Roach M.J."/>
            <person name="Johnson D.L."/>
            <person name="Bohlmann J."/>
            <person name="van Vuuren H.J."/>
            <person name="Jones S.J."/>
            <person name="Pretorius I.S."/>
            <person name="Schmidt S.A."/>
            <person name="Borneman A.R."/>
        </authorList>
    </citation>
    <scope>NUCLEOTIDE SEQUENCE [LARGE SCALE GENOMIC DNA]</scope>
    <source>
        <strain evidence="7">cv. Chardonnay</strain>
        <tissue evidence="6">Leaf</tissue>
    </source>
</reference>
<evidence type="ECO:0000256" key="3">
    <source>
        <dbReference type="ARBA" id="ARBA00022833"/>
    </source>
</evidence>
<proteinExistence type="predicted"/>
<dbReference type="InterPro" id="IPR018289">
    <property type="entry name" value="MULE_transposase_dom"/>
</dbReference>
<name>A0A438DFX9_VITVI</name>
<feature type="domain" description="SWIM-type" evidence="5">
    <location>
        <begin position="609"/>
        <end position="647"/>
    </location>
</feature>
<dbReference type="Proteomes" id="UP000288805">
    <property type="component" value="Unassembled WGS sequence"/>
</dbReference>
<evidence type="ECO:0000313" key="7">
    <source>
        <dbReference type="Proteomes" id="UP000288805"/>
    </source>
</evidence>
<evidence type="ECO:0000256" key="4">
    <source>
        <dbReference type="PROSITE-ProRule" id="PRU00325"/>
    </source>
</evidence>
<evidence type="ECO:0000313" key="6">
    <source>
        <dbReference type="EMBL" id="RVW34395.1"/>
    </source>
</evidence>
<protein>
    <recommendedName>
        <fullName evidence="5">SWIM-type domain-containing protein</fullName>
    </recommendedName>
</protein>
<sequence>MDLENSIYGYLHEGGEIVPKEDKQIQYKGGQQKGMYIGQRMSYAEFVSKACERLDINSNGYTFHYTLEFDPSALQQLDDDEDMHMMLSHSYDYARIYVLKRTRRVEVEGGIVNVQNDYCHNSTEETHNSVASCQANNESNLGLSQGFMSRCAETEVMPHDLSLCPQPIIGSGHSFPNAYEFRNALYTMSLVGRFQYKFKKNSPKRISVCCLVDGCPWRITANSVGTTKILKVNIFIDVHNHCADVECSSQPSMRGRRGARIIEQVIRATPEYLPRQICKDFRSRYGVSLSYKQAWTYKEMAKERIYGLPENSYMLLPWLCQRLVDINPGTIAEYSRQDGHFWQLFIAHSFSIQGFLMGCRPVIAIDSTHLSGPYRGSLFSATAYDADDGMFPIAFGVVSSENYEDWLWFLQKLKGILQDKEVVIISDRHQAILRSVSQLFGVENHAYCYRHVKENFSSYVTKHSMKGKKCKMDALLLLDNVAYARLDDDYVVAMEKLKTYNSDLAKWVEENSPQHWAMSKFAKKRWDKMTTNLAESFNAWLKEERHYTIFNLVMTHMDKFAHLACAHMGSTENWKAAVGPKTEEKLLENIIKSGSLPVYPYVGGVFKVFNMKVYVDVNLRERTCTCKAWQMAGIPCEHACAAIRQMKQDVYEYVDSYFKLPMQQLIYSGHFNSIPNHNMPIVDADGCVRDAQGRLYPSLKPPCSKRPPGRPRHRRIESQFSSKRLIFCSRCQVAGHNRASCKNPLPAP</sequence>
<keyword evidence="1" id="KW-0479">Metal-binding</keyword>
<gene>
    <name evidence="6" type="ORF">CK203_092177</name>
</gene>
<evidence type="ECO:0000259" key="5">
    <source>
        <dbReference type="PROSITE" id="PS50966"/>
    </source>
</evidence>
<keyword evidence="2 4" id="KW-0863">Zinc-finger</keyword>
<dbReference type="EMBL" id="QGNW01001642">
    <property type="protein sequence ID" value="RVW34395.1"/>
    <property type="molecule type" value="Genomic_DNA"/>
</dbReference>
<dbReference type="InterPro" id="IPR004332">
    <property type="entry name" value="Transposase_MuDR"/>
</dbReference>
<dbReference type="SMART" id="SM00575">
    <property type="entry name" value="ZnF_PMZ"/>
    <property type="match status" value="1"/>
</dbReference>
<dbReference type="AlphaFoldDB" id="A0A438DFX9"/>
<evidence type="ECO:0000256" key="2">
    <source>
        <dbReference type="ARBA" id="ARBA00022771"/>
    </source>
</evidence>
<accession>A0A438DFX9</accession>
<organism evidence="6 7">
    <name type="scientific">Vitis vinifera</name>
    <name type="common">Grape</name>
    <dbReference type="NCBI Taxonomy" id="29760"/>
    <lineage>
        <taxon>Eukaryota</taxon>
        <taxon>Viridiplantae</taxon>
        <taxon>Streptophyta</taxon>
        <taxon>Embryophyta</taxon>
        <taxon>Tracheophyta</taxon>
        <taxon>Spermatophyta</taxon>
        <taxon>Magnoliopsida</taxon>
        <taxon>eudicotyledons</taxon>
        <taxon>Gunneridae</taxon>
        <taxon>Pentapetalae</taxon>
        <taxon>rosids</taxon>
        <taxon>Vitales</taxon>
        <taxon>Vitaceae</taxon>
        <taxon>Viteae</taxon>
        <taxon>Vitis</taxon>
    </lineage>
</organism>
<evidence type="ECO:0000256" key="1">
    <source>
        <dbReference type="ARBA" id="ARBA00022723"/>
    </source>
</evidence>
<dbReference type="PROSITE" id="PS50966">
    <property type="entry name" value="ZF_SWIM"/>
    <property type="match status" value="1"/>
</dbReference>
<keyword evidence="3" id="KW-0862">Zinc</keyword>
<dbReference type="InterPro" id="IPR006564">
    <property type="entry name" value="Znf_PMZ"/>
</dbReference>
<dbReference type="InterPro" id="IPR007527">
    <property type="entry name" value="Znf_SWIM"/>
</dbReference>
<dbReference type="Pfam" id="PF04434">
    <property type="entry name" value="SWIM"/>
    <property type="match status" value="1"/>
</dbReference>
<dbReference type="PANTHER" id="PTHR31973:SF157">
    <property type="entry name" value="SWIM-TYPE DOMAIN-CONTAINING PROTEIN"/>
    <property type="match status" value="1"/>
</dbReference>
<comment type="caution">
    <text evidence="6">The sequence shown here is derived from an EMBL/GenBank/DDBJ whole genome shotgun (WGS) entry which is preliminary data.</text>
</comment>
<dbReference type="PANTHER" id="PTHR31973">
    <property type="entry name" value="POLYPROTEIN, PUTATIVE-RELATED"/>
    <property type="match status" value="1"/>
</dbReference>